<comment type="similarity">
    <text evidence="2 11">Belongs to the class-IV pyridoxal-phosphate-dependent aminotransferase family.</text>
</comment>
<keyword evidence="6 13" id="KW-0456">Lyase</keyword>
<evidence type="ECO:0000256" key="9">
    <source>
        <dbReference type="ARBA" id="ARBA00049529"/>
    </source>
</evidence>
<dbReference type="PANTHER" id="PTHR42743">
    <property type="entry name" value="AMINO-ACID AMINOTRANSFERASE"/>
    <property type="match status" value="1"/>
</dbReference>
<organism evidence="13 14">
    <name type="scientific">Alcanivorax quisquiliarum</name>
    <dbReference type="NCBI Taxonomy" id="2933565"/>
    <lineage>
        <taxon>Bacteria</taxon>
        <taxon>Pseudomonadati</taxon>
        <taxon>Pseudomonadota</taxon>
        <taxon>Gammaproteobacteria</taxon>
        <taxon>Oceanospirillales</taxon>
        <taxon>Alcanivoracaceae</taxon>
        <taxon>Alcanivorax</taxon>
    </lineage>
</organism>
<proteinExistence type="inferred from homology"/>
<dbReference type="InterPro" id="IPR018300">
    <property type="entry name" value="Aminotrans_IV_CS"/>
</dbReference>
<dbReference type="InterPro" id="IPR017824">
    <property type="entry name" value="Aminodeoxychorismate_lyase_IV"/>
</dbReference>
<evidence type="ECO:0000256" key="3">
    <source>
        <dbReference type="ARBA" id="ARBA00011738"/>
    </source>
</evidence>
<evidence type="ECO:0000256" key="12">
    <source>
        <dbReference type="RuleBase" id="RU004516"/>
    </source>
</evidence>
<dbReference type="InterPro" id="IPR043131">
    <property type="entry name" value="BCAT-like_N"/>
</dbReference>
<evidence type="ECO:0000256" key="2">
    <source>
        <dbReference type="ARBA" id="ARBA00009320"/>
    </source>
</evidence>
<dbReference type="InterPro" id="IPR001544">
    <property type="entry name" value="Aminotrans_IV"/>
</dbReference>
<accession>A0ABT0E327</accession>
<dbReference type="RefSeq" id="WP_246947253.1">
    <property type="nucleotide sequence ID" value="NZ_JALKII010000001.1"/>
</dbReference>
<dbReference type="NCBIfam" id="TIGR03461">
    <property type="entry name" value="pabC_Proteo"/>
    <property type="match status" value="1"/>
</dbReference>
<sequence>MRVHWEAETATDDRGLAYGDGCFETLRLTPGGAPLWPWHRARLLGGAARLGIPLAEAVLDEALTQALARCHGSAVLKLILTRGSGGRGYAAPQAVAPRLLASLHPLPARPDSDYHEGIVTGLCQQRLATAPALAGLKHLNRLEQVLARQEVQRAGWAEGLMLDEHGRPVEFTSMNLFARFGDQLWTPPLAQAGVAGVARAVIIEQLAPAAGLFISQQLRPLSQLRQADEVFACNSVAGILPVRTLALWRWPVGPVTLALQARLADLFA</sequence>
<dbReference type="Gene3D" id="3.20.10.10">
    <property type="entry name" value="D-amino Acid Aminotransferase, subunit A, domain 2"/>
    <property type="match status" value="1"/>
</dbReference>
<evidence type="ECO:0000256" key="6">
    <source>
        <dbReference type="ARBA" id="ARBA00023239"/>
    </source>
</evidence>
<dbReference type="PROSITE" id="PS00770">
    <property type="entry name" value="AA_TRANSFER_CLASS_4"/>
    <property type="match status" value="1"/>
</dbReference>
<comment type="cofactor">
    <cofactor evidence="1 12">
        <name>pyridoxal 5'-phosphate</name>
        <dbReference type="ChEBI" id="CHEBI:597326"/>
    </cofactor>
</comment>
<evidence type="ECO:0000313" key="14">
    <source>
        <dbReference type="Proteomes" id="UP001165524"/>
    </source>
</evidence>
<evidence type="ECO:0000313" key="13">
    <source>
        <dbReference type="EMBL" id="MCK0536222.1"/>
    </source>
</evidence>
<comment type="subunit">
    <text evidence="3">Homodimer.</text>
</comment>
<name>A0ABT0E327_9GAMM</name>
<dbReference type="PANTHER" id="PTHR42743:SF2">
    <property type="entry name" value="AMINODEOXYCHORISMATE LYASE"/>
    <property type="match status" value="1"/>
</dbReference>
<evidence type="ECO:0000256" key="10">
    <source>
        <dbReference type="NCBIfam" id="TIGR03461"/>
    </source>
</evidence>
<evidence type="ECO:0000256" key="5">
    <source>
        <dbReference type="ARBA" id="ARBA00022909"/>
    </source>
</evidence>
<dbReference type="Pfam" id="PF01063">
    <property type="entry name" value="Aminotran_4"/>
    <property type="match status" value="1"/>
</dbReference>
<evidence type="ECO:0000256" key="8">
    <source>
        <dbReference type="ARBA" id="ARBA00035676"/>
    </source>
</evidence>
<dbReference type="EMBL" id="JALKII010000001">
    <property type="protein sequence ID" value="MCK0536222.1"/>
    <property type="molecule type" value="Genomic_DNA"/>
</dbReference>
<comment type="catalytic activity">
    <reaction evidence="9">
        <text>4-amino-4-deoxychorismate = 4-aminobenzoate + pyruvate + H(+)</text>
        <dbReference type="Rhea" id="RHEA:16201"/>
        <dbReference type="ChEBI" id="CHEBI:15361"/>
        <dbReference type="ChEBI" id="CHEBI:15378"/>
        <dbReference type="ChEBI" id="CHEBI:17836"/>
        <dbReference type="ChEBI" id="CHEBI:58406"/>
        <dbReference type="EC" id="4.1.3.38"/>
    </reaction>
</comment>
<gene>
    <name evidence="13" type="primary">pabC</name>
    <name evidence="13" type="ORF">MU846_00675</name>
</gene>
<comment type="caution">
    <text evidence="13">The sequence shown here is derived from an EMBL/GenBank/DDBJ whole genome shotgun (WGS) entry which is preliminary data.</text>
</comment>
<evidence type="ECO:0000256" key="11">
    <source>
        <dbReference type="RuleBase" id="RU004106"/>
    </source>
</evidence>
<comment type="pathway">
    <text evidence="7">Cofactor biosynthesis; tetrahydrofolate biosynthesis; 4-aminobenzoate from chorismate: step 2/2.</text>
</comment>
<evidence type="ECO:0000256" key="1">
    <source>
        <dbReference type="ARBA" id="ARBA00001933"/>
    </source>
</evidence>
<dbReference type="InterPro" id="IPR043132">
    <property type="entry name" value="BCAT-like_C"/>
</dbReference>
<keyword evidence="4 12" id="KW-0663">Pyridoxal phosphate</keyword>
<dbReference type="InterPro" id="IPR036038">
    <property type="entry name" value="Aminotransferase-like"/>
</dbReference>
<evidence type="ECO:0000256" key="7">
    <source>
        <dbReference type="ARBA" id="ARBA00035633"/>
    </source>
</evidence>
<protein>
    <recommendedName>
        <fullName evidence="8 10">Aminodeoxychorismate lyase</fullName>
        <ecNumber evidence="8 10">4.1.3.38</ecNumber>
    </recommendedName>
</protein>
<evidence type="ECO:0000256" key="4">
    <source>
        <dbReference type="ARBA" id="ARBA00022898"/>
    </source>
</evidence>
<dbReference type="GO" id="GO:0008696">
    <property type="term" value="F:4-amino-4-deoxychorismate lyase activity"/>
    <property type="evidence" value="ECO:0007669"/>
    <property type="project" value="UniProtKB-EC"/>
</dbReference>
<keyword evidence="5" id="KW-0289">Folate biosynthesis</keyword>
<keyword evidence="14" id="KW-1185">Reference proteome</keyword>
<reference evidence="13" key="1">
    <citation type="submission" date="2022-04" db="EMBL/GenBank/DDBJ databases">
        <title>Alcanivorax sp. CY1518 draft genome sequence.</title>
        <authorList>
            <person name="Zhao G."/>
            <person name="An M."/>
        </authorList>
    </citation>
    <scope>NUCLEOTIDE SEQUENCE</scope>
    <source>
        <strain evidence="13">CY1518</strain>
    </source>
</reference>
<dbReference type="SUPFAM" id="SSF56752">
    <property type="entry name" value="D-aminoacid aminotransferase-like PLP-dependent enzymes"/>
    <property type="match status" value="1"/>
</dbReference>
<dbReference type="Gene3D" id="3.30.470.10">
    <property type="match status" value="1"/>
</dbReference>
<dbReference type="InterPro" id="IPR050571">
    <property type="entry name" value="Class-IV_PLP-Dep_Aminotrnsfr"/>
</dbReference>
<dbReference type="EC" id="4.1.3.38" evidence="8 10"/>
<dbReference type="Proteomes" id="UP001165524">
    <property type="component" value="Unassembled WGS sequence"/>
</dbReference>